<evidence type="ECO:0000313" key="7">
    <source>
        <dbReference type="Proteomes" id="UP000289805"/>
    </source>
</evidence>
<dbReference type="AlphaFoldDB" id="A0A4Q1KRW0"/>
<feature type="domain" description="DUF3048" evidence="4">
    <location>
        <begin position="227"/>
        <end position="341"/>
    </location>
</feature>
<evidence type="ECO:0000259" key="4">
    <source>
        <dbReference type="Pfam" id="PF17479"/>
    </source>
</evidence>
<proteinExistence type="predicted"/>
<evidence type="ECO:0000313" key="5">
    <source>
        <dbReference type="EMBL" id="RXR23593.1"/>
    </source>
</evidence>
<dbReference type="Proteomes" id="UP000290517">
    <property type="component" value="Unassembled WGS sequence"/>
</dbReference>
<reference evidence="7 8" key="1">
    <citation type="submission" date="2019-01" db="EMBL/GenBank/DDBJ databases">
        <title>Oerskovia turbata Genome sequencing and assembly.</title>
        <authorList>
            <person name="Dou T."/>
        </authorList>
    </citation>
    <scope>NUCLEOTIDE SEQUENCE [LARGE SCALE GENOMIC DNA]</scope>
    <source>
        <strain evidence="6 7">JCM12123</strain>
        <strain evidence="5 8">JCM3160</strain>
    </source>
</reference>
<dbReference type="InterPro" id="IPR021416">
    <property type="entry name" value="DUF3048_N"/>
</dbReference>
<keyword evidence="8" id="KW-1185">Reference proteome</keyword>
<feature type="region of interest" description="Disordered" evidence="1">
    <location>
        <begin position="30"/>
        <end position="52"/>
    </location>
</feature>
<dbReference type="PROSITE" id="PS51257">
    <property type="entry name" value="PROKAR_LIPOPROTEIN"/>
    <property type="match status" value="1"/>
</dbReference>
<accession>A0A4Q1KRW0</accession>
<protein>
    <submittedName>
        <fullName evidence="6">DUF3048 domain-containing protein</fullName>
    </submittedName>
</protein>
<dbReference type="Proteomes" id="UP000289805">
    <property type="component" value="Unassembled WGS sequence"/>
</dbReference>
<keyword evidence="2" id="KW-0732">Signal</keyword>
<evidence type="ECO:0000256" key="1">
    <source>
        <dbReference type="SAM" id="MobiDB-lite"/>
    </source>
</evidence>
<dbReference type="Pfam" id="PF11258">
    <property type="entry name" value="DUF3048"/>
    <property type="match status" value="1"/>
</dbReference>
<feature type="domain" description="DUF3048" evidence="3">
    <location>
        <begin position="59"/>
        <end position="197"/>
    </location>
</feature>
<dbReference type="SUPFAM" id="SSF159774">
    <property type="entry name" value="YerB-like"/>
    <property type="match status" value="1"/>
</dbReference>
<dbReference type="OrthoDB" id="9779102at2"/>
<gene>
    <name evidence="5" type="ORF">EQW73_14785</name>
    <name evidence="6" type="ORF">EQW78_12765</name>
</gene>
<dbReference type="InterPro" id="IPR023158">
    <property type="entry name" value="YerB-like_sf"/>
</dbReference>
<dbReference type="Gene3D" id="3.50.90.10">
    <property type="entry name" value="YerB-like"/>
    <property type="match status" value="1"/>
</dbReference>
<feature type="signal peptide" evidence="2">
    <location>
        <begin position="1"/>
        <end position="28"/>
    </location>
</feature>
<name>A0A4Q1KRW0_9CELL</name>
<dbReference type="InterPro" id="IPR035328">
    <property type="entry name" value="DUF3048_C"/>
</dbReference>
<organism evidence="6 7">
    <name type="scientific">Oerskovia turbata</name>
    <dbReference type="NCBI Taxonomy" id="1713"/>
    <lineage>
        <taxon>Bacteria</taxon>
        <taxon>Bacillati</taxon>
        <taxon>Actinomycetota</taxon>
        <taxon>Actinomycetes</taxon>
        <taxon>Micrococcales</taxon>
        <taxon>Cellulomonadaceae</taxon>
        <taxon>Oerskovia</taxon>
    </lineage>
</organism>
<evidence type="ECO:0000256" key="2">
    <source>
        <dbReference type="SAM" id="SignalP"/>
    </source>
</evidence>
<dbReference type="RefSeq" id="WP_036571988.1">
    <property type="nucleotide sequence ID" value="NZ_JOFV01000011.1"/>
</dbReference>
<comment type="caution">
    <text evidence="6">The sequence shown here is derived from an EMBL/GenBank/DDBJ whole genome shotgun (WGS) entry which is preliminary data.</text>
</comment>
<feature type="chain" id="PRO_5038612171" evidence="2">
    <location>
        <begin position="29"/>
        <end position="354"/>
    </location>
</feature>
<evidence type="ECO:0000313" key="6">
    <source>
        <dbReference type="EMBL" id="RXR32863.1"/>
    </source>
</evidence>
<dbReference type="EMBL" id="SDJR01000010">
    <property type="protein sequence ID" value="RXR23593.1"/>
    <property type="molecule type" value="Genomic_DNA"/>
</dbReference>
<evidence type="ECO:0000313" key="8">
    <source>
        <dbReference type="Proteomes" id="UP000290517"/>
    </source>
</evidence>
<dbReference type="Pfam" id="PF17479">
    <property type="entry name" value="DUF3048_C"/>
    <property type="match status" value="1"/>
</dbReference>
<dbReference type="EMBL" id="SDJQ01000016">
    <property type="protein sequence ID" value="RXR32863.1"/>
    <property type="molecule type" value="Genomic_DNA"/>
</dbReference>
<dbReference type="STRING" id="1713.GCA_000718325_02530"/>
<evidence type="ECO:0000259" key="3">
    <source>
        <dbReference type="Pfam" id="PF11258"/>
    </source>
</evidence>
<sequence length="354" mass="36456">MNWVRTSRAVWSVTVVAGLLALAGCGGAPTDAPSSTVPAVDGAAKGSPPAPAVPPAWPLTGVPSDDVAVRPALAVKIENLPQARPQTGLDAADIVWEEVVEGGITRFVAVFHSEAPETVGPIRSVRPMDPAIVAPLQGILAYTGAQQPFIDAVDAAGIQSIIMDQGDGGFFKQRGKRAPHNVFGTTADFWDQADEERTSPPPAQFGYTRVAGRGTATTAGAPVALLDVRLSGGSRPQWTWGADENAFLRSEGTTPAVSVDGVRLSAANVVVLSVEMVSTTFKDPAGNPVPETKLVGTGEGLVASGGKQVAVTWSKDAVESPLVLTGPDGVPVLLEQGATWVELVPRGSGSYSVS</sequence>